<feature type="transmembrane region" description="Helical" evidence="5">
    <location>
        <begin position="122"/>
        <end position="144"/>
    </location>
</feature>
<evidence type="ECO:0000256" key="1">
    <source>
        <dbReference type="ARBA" id="ARBA00004141"/>
    </source>
</evidence>
<feature type="transmembrane region" description="Helical" evidence="5">
    <location>
        <begin position="180"/>
        <end position="200"/>
    </location>
</feature>
<reference evidence="6" key="1">
    <citation type="submission" date="2023-03" db="EMBL/GenBank/DDBJ databases">
        <authorList>
            <person name="Julca I."/>
        </authorList>
    </citation>
    <scope>NUCLEOTIDE SEQUENCE</scope>
</reference>
<evidence type="ECO:0000313" key="7">
    <source>
        <dbReference type="Proteomes" id="UP001161247"/>
    </source>
</evidence>
<name>A0AAV1EF54_OLDCO</name>
<dbReference type="Pfam" id="PF01027">
    <property type="entry name" value="Bax1-I"/>
    <property type="match status" value="1"/>
</dbReference>
<sequence length="236" mass="26530">MEAFKRKQDVEGGQLYPGMMENPQMRWAFIRKVYLLLCIQLLISFGVGCVMFFNTTIKYFMVTTRIGIAILIASAVFTIILCLTMGCFMKKHPWNYVLAVLFTLCMSILIGVACAFKRGEIVLQAAGLTVLITVGLTLFTFWAAKRGYDFSFLGPFLLCAMLILIAFSFIRMLFPTGRLGSLIAGCAAALVFSAFIIYDTDEVIKRFDYDEYLLAATSLYTDIINIFLAFLSILDE</sequence>
<dbReference type="EMBL" id="OX459126">
    <property type="protein sequence ID" value="CAI9118385.1"/>
    <property type="molecule type" value="Genomic_DNA"/>
</dbReference>
<evidence type="ECO:0000256" key="4">
    <source>
        <dbReference type="ARBA" id="ARBA00023136"/>
    </source>
</evidence>
<accession>A0AAV1EF54</accession>
<dbReference type="Proteomes" id="UP001161247">
    <property type="component" value="Chromosome 9"/>
</dbReference>
<feature type="transmembrane region" description="Helical" evidence="5">
    <location>
        <begin position="33"/>
        <end position="54"/>
    </location>
</feature>
<comment type="subcellular location">
    <subcellularLocation>
        <location evidence="1">Membrane</location>
        <topology evidence="1">Multi-pass membrane protein</topology>
    </subcellularLocation>
</comment>
<dbReference type="InterPro" id="IPR006214">
    <property type="entry name" value="Bax_inhibitor_1-related"/>
</dbReference>
<comment type="similarity">
    <text evidence="5">Belongs to the BI1 family.</text>
</comment>
<feature type="transmembrane region" description="Helical" evidence="5">
    <location>
        <begin position="96"/>
        <end position="116"/>
    </location>
</feature>
<feature type="transmembrane region" description="Helical" evidence="5">
    <location>
        <begin position="212"/>
        <end position="234"/>
    </location>
</feature>
<feature type="transmembrane region" description="Helical" evidence="5">
    <location>
        <begin position="156"/>
        <end position="174"/>
    </location>
</feature>
<evidence type="ECO:0000256" key="3">
    <source>
        <dbReference type="ARBA" id="ARBA00022989"/>
    </source>
</evidence>
<organism evidence="6 7">
    <name type="scientific">Oldenlandia corymbosa var. corymbosa</name>
    <dbReference type="NCBI Taxonomy" id="529605"/>
    <lineage>
        <taxon>Eukaryota</taxon>
        <taxon>Viridiplantae</taxon>
        <taxon>Streptophyta</taxon>
        <taxon>Embryophyta</taxon>
        <taxon>Tracheophyta</taxon>
        <taxon>Spermatophyta</taxon>
        <taxon>Magnoliopsida</taxon>
        <taxon>eudicotyledons</taxon>
        <taxon>Gunneridae</taxon>
        <taxon>Pentapetalae</taxon>
        <taxon>asterids</taxon>
        <taxon>lamiids</taxon>
        <taxon>Gentianales</taxon>
        <taxon>Rubiaceae</taxon>
        <taxon>Rubioideae</taxon>
        <taxon>Spermacoceae</taxon>
        <taxon>Hedyotis-Oldenlandia complex</taxon>
        <taxon>Oldenlandia</taxon>
    </lineage>
</organism>
<keyword evidence="2 5" id="KW-0812">Transmembrane</keyword>
<keyword evidence="7" id="KW-1185">Reference proteome</keyword>
<evidence type="ECO:0000256" key="2">
    <source>
        <dbReference type="ARBA" id="ARBA00022692"/>
    </source>
</evidence>
<dbReference type="PANTHER" id="PTHR23291:SF121">
    <property type="entry name" value="BI1-LIKE PROTEIN"/>
    <property type="match status" value="1"/>
</dbReference>
<dbReference type="AlphaFoldDB" id="A0AAV1EF54"/>
<protein>
    <submittedName>
        <fullName evidence="6">OLC1v1019950C1</fullName>
    </submittedName>
</protein>
<evidence type="ECO:0000313" key="6">
    <source>
        <dbReference type="EMBL" id="CAI9118385.1"/>
    </source>
</evidence>
<keyword evidence="3 5" id="KW-1133">Transmembrane helix</keyword>
<dbReference type="GO" id="GO:0016020">
    <property type="term" value="C:membrane"/>
    <property type="evidence" value="ECO:0007669"/>
    <property type="project" value="UniProtKB-SubCell"/>
</dbReference>
<dbReference type="PANTHER" id="PTHR23291">
    <property type="entry name" value="BAX INHIBITOR-RELATED"/>
    <property type="match status" value="1"/>
</dbReference>
<keyword evidence="4 5" id="KW-0472">Membrane</keyword>
<feature type="transmembrane region" description="Helical" evidence="5">
    <location>
        <begin position="66"/>
        <end position="89"/>
    </location>
</feature>
<evidence type="ECO:0000256" key="5">
    <source>
        <dbReference type="RuleBase" id="RU004379"/>
    </source>
</evidence>
<gene>
    <name evidence="6" type="ORF">OLC1_LOCUS24266</name>
</gene>
<proteinExistence type="inferred from homology"/>